<organism evidence="2">
    <name type="scientific">Eutreptiella gymnastica</name>
    <dbReference type="NCBI Taxonomy" id="73025"/>
    <lineage>
        <taxon>Eukaryota</taxon>
        <taxon>Discoba</taxon>
        <taxon>Euglenozoa</taxon>
        <taxon>Euglenida</taxon>
        <taxon>Spirocuta</taxon>
        <taxon>Euglenophyceae</taxon>
        <taxon>Eutreptiales</taxon>
        <taxon>Eutreptiaceae</taxon>
        <taxon>Eutreptiella</taxon>
    </lineage>
</organism>
<gene>
    <name evidence="2" type="ORF">EGYM00163_LOCUS15827</name>
</gene>
<evidence type="ECO:0000256" key="1">
    <source>
        <dbReference type="SAM" id="MobiDB-lite"/>
    </source>
</evidence>
<protein>
    <submittedName>
        <fullName evidence="2">Uncharacterized protein</fullName>
    </submittedName>
</protein>
<dbReference type="EMBL" id="HBJA01045515">
    <property type="protein sequence ID" value="CAE0804703.1"/>
    <property type="molecule type" value="Transcribed_RNA"/>
</dbReference>
<name>A0A7S4CS28_9EUGL</name>
<reference evidence="2" key="1">
    <citation type="submission" date="2021-01" db="EMBL/GenBank/DDBJ databases">
        <authorList>
            <person name="Corre E."/>
            <person name="Pelletier E."/>
            <person name="Niang G."/>
            <person name="Scheremetjew M."/>
            <person name="Finn R."/>
            <person name="Kale V."/>
            <person name="Holt S."/>
            <person name="Cochrane G."/>
            <person name="Meng A."/>
            <person name="Brown T."/>
            <person name="Cohen L."/>
        </authorList>
    </citation>
    <scope>NUCLEOTIDE SEQUENCE</scope>
    <source>
        <strain evidence="2">CCMP1594</strain>
    </source>
</reference>
<feature type="region of interest" description="Disordered" evidence="1">
    <location>
        <begin position="1"/>
        <end position="58"/>
    </location>
</feature>
<accession>A0A7S4CS28</accession>
<dbReference type="AlphaFoldDB" id="A0A7S4CS28"/>
<sequence length="143" mass="16691">MASPAKKTAQEREDTDYDPGTSGSEAGTPKKGRKKKETPDPGLTLGTDIEDHLKPDGRQVEVELDNVRIDQEKTKEQIRRKDTKLLQKRIESLVEFGMRKNILEKSETRQNNRSFHMKRGQKIAHFMKNTLFFEKMRNWHPKQ</sequence>
<proteinExistence type="predicted"/>
<evidence type="ECO:0000313" key="2">
    <source>
        <dbReference type="EMBL" id="CAE0804703.1"/>
    </source>
</evidence>
<feature type="compositionally biased region" description="Basic and acidic residues" evidence="1">
    <location>
        <begin position="49"/>
        <end position="58"/>
    </location>
</feature>